<dbReference type="Proteomes" id="UP001172386">
    <property type="component" value="Unassembled WGS sequence"/>
</dbReference>
<proteinExistence type="predicted"/>
<sequence length="162" mass="17588">MSSDTTVSAQAVPVNEDIEMDQGSIYGEITEIDRPSTKKPQLQPEPLTANMDATKDSDDIQDTESEVGPVAKGFEATGNDNDTMALDTEDNGLDDLQKGLVTGEVGQGYQPTAEELEAAQLFDQANNEEVEPRELSELERADAELAMLLHTQFESGYTSDND</sequence>
<evidence type="ECO:0000313" key="1">
    <source>
        <dbReference type="EMBL" id="KAJ9650929.1"/>
    </source>
</evidence>
<evidence type="ECO:0000313" key="2">
    <source>
        <dbReference type="Proteomes" id="UP001172386"/>
    </source>
</evidence>
<organism evidence="1 2">
    <name type="scientific">Neophaeococcomyces mojaviensis</name>
    <dbReference type="NCBI Taxonomy" id="3383035"/>
    <lineage>
        <taxon>Eukaryota</taxon>
        <taxon>Fungi</taxon>
        <taxon>Dikarya</taxon>
        <taxon>Ascomycota</taxon>
        <taxon>Pezizomycotina</taxon>
        <taxon>Eurotiomycetes</taxon>
        <taxon>Chaetothyriomycetidae</taxon>
        <taxon>Chaetothyriales</taxon>
        <taxon>Chaetothyriales incertae sedis</taxon>
        <taxon>Neophaeococcomyces</taxon>
    </lineage>
</organism>
<reference evidence="1" key="1">
    <citation type="submission" date="2022-10" db="EMBL/GenBank/DDBJ databases">
        <title>Culturing micro-colonial fungi from biological soil crusts in the Mojave desert and describing Neophaeococcomyces mojavensis, and introducing the new genera and species Taxawa tesnikishii.</title>
        <authorList>
            <person name="Kurbessoian T."/>
            <person name="Stajich J.E."/>
        </authorList>
    </citation>
    <scope>NUCLEOTIDE SEQUENCE</scope>
    <source>
        <strain evidence="1">JES_112</strain>
    </source>
</reference>
<accession>A0ACC2ZTF8</accession>
<comment type="caution">
    <text evidence="1">The sequence shown here is derived from an EMBL/GenBank/DDBJ whole genome shotgun (WGS) entry which is preliminary data.</text>
</comment>
<protein>
    <submittedName>
        <fullName evidence="1">Uncharacterized protein</fullName>
    </submittedName>
</protein>
<keyword evidence="2" id="KW-1185">Reference proteome</keyword>
<gene>
    <name evidence="1" type="ORF">H2198_009765</name>
</gene>
<dbReference type="EMBL" id="JAPDRQ010000296">
    <property type="protein sequence ID" value="KAJ9650929.1"/>
    <property type="molecule type" value="Genomic_DNA"/>
</dbReference>
<name>A0ACC2ZTF8_9EURO</name>
<feature type="non-terminal residue" evidence="1">
    <location>
        <position position="162"/>
    </location>
</feature>